<feature type="non-terminal residue" evidence="3">
    <location>
        <position position="1"/>
    </location>
</feature>
<evidence type="ECO:0000259" key="2">
    <source>
        <dbReference type="Pfam" id="PF00026"/>
    </source>
</evidence>
<evidence type="ECO:0000313" key="3">
    <source>
        <dbReference type="EMBL" id="KAF4949360.1"/>
    </source>
</evidence>
<feature type="domain" description="Peptidase A1" evidence="2">
    <location>
        <begin position="73"/>
        <end position="297"/>
    </location>
</feature>
<dbReference type="SUPFAM" id="SSF50630">
    <property type="entry name" value="Acid proteases"/>
    <property type="match status" value="1"/>
</dbReference>
<gene>
    <name evidence="3" type="ORF">FSARC_13491</name>
</gene>
<accession>A0A8H4T114</accession>
<dbReference type="Proteomes" id="UP000622797">
    <property type="component" value="Unassembled WGS sequence"/>
</dbReference>
<dbReference type="AlphaFoldDB" id="A0A8H4T114"/>
<evidence type="ECO:0000313" key="4">
    <source>
        <dbReference type="Proteomes" id="UP000622797"/>
    </source>
</evidence>
<evidence type="ECO:0000256" key="1">
    <source>
        <dbReference type="SAM" id="MobiDB-lite"/>
    </source>
</evidence>
<dbReference type="EMBL" id="JABEXW010001012">
    <property type="protein sequence ID" value="KAF4949360.1"/>
    <property type="molecule type" value="Genomic_DNA"/>
</dbReference>
<sequence length="422" mass="45806">MEGGIVEAGGAPNETTLAGTPEDIKKLVSSSFGGTDDIELEGSVQLKDFPIGIPVFKWDAGYTYLHALGLGSNSTYLNALQKAGNIGSRVWSIFWGRVWVEDDLDGSLVLGGYDEEKVTGDNYTAPLDYDDYVGSSGCFTGMRVVLSDIKVNFRNGTEKSIFPTDTALPCCIDPHHHLLLDAPTAYVSNFQQVTGLFASSEAYSRGFHYDALMFERDNAFDGDITFHLDSGLQIRVPNDQYMVPSVNYQANGGRIQDPDTYELLIRGHNDDAESHLQGMPALLGRYFLTAAYLMVNHDAGTFTLWQANPSNSSKLVRVFDEEMGDKCGAKSGVIQPSASYYTAASSISASAATKPEDDDEINTTHDSKGSSSPSGAVIGGAVVGSVIGEKDKAEDTYYYYSHEEMERDQTPELDANQQATVE</sequence>
<comment type="caution">
    <text evidence="3">The sequence shown here is derived from an EMBL/GenBank/DDBJ whole genome shotgun (WGS) entry which is preliminary data.</text>
</comment>
<protein>
    <recommendedName>
        <fullName evidence="2">Peptidase A1 domain-containing protein</fullName>
    </recommendedName>
</protein>
<dbReference type="InterPro" id="IPR033121">
    <property type="entry name" value="PEPTIDASE_A1"/>
</dbReference>
<dbReference type="OrthoDB" id="5361565at2759"/>
<name>A0A8H4T114_9HYPO</name>
<feature type="region of interest" description="Disordered" evidence="1">
    <location>
        <begin position="400"/>
        <end position="422"/>
    </location>
</feature>
<dbReference type="Gene3D" id="2.40.70.10">
    <property type="entry name" value="Acid Proteases"/>
    <property type="match status" value="1"/>
</dbReference>
<dbReference type="InterPro" id="IPR021109">
    <property type="entry name" value="Peptidase_aspartic_dom_sf"/>
</dbReference>
<reference evidence="3" key="1">
    <citation type="journal article" date="2020" name="BMC Genomics">
        <title>Correction to: Identification and distribution of gene clusters required for synthesis of sphingolipid metabolism inhibitors in diverse species of the filamentous fungus Fusarium.</title>
        <authorList>
            <person name="Kim H.S."/>
            <person name="Lohmar J.M."/>
            <person name="Busman M."/>
            <person name="Brown D.W."/>
            <person name="Naumann T.A."/>
            <person name="Divon H.H."/>
            <person name="Lysoe E."/>
            <person name="Uhlig S."/>
            <person name="Proctor R.H."/>
        </authorList>
    </citation>
    <scope>NUCLEOTIDE SEQUENCE</scope>
    <source>
        <strain evidence="3">NRRL 20472</strain>
    </source>
</reference>
<proteinExistence type="predicted"/>
<feature type="region of interest" description="Disordered" evidence="1">
    <location>
        <begin position="350"/>
        <end position="377"/>
    </location>
</feature>
<feature type="compositionally biased region" description="Basic and acidic residues" evidence="1">
    <location>
        <begin position="400"/>
        <end position="410"/>
    </location>
</feature>
<reference evidence="3" key="2">
    <citation type="submission" date="2020-05" db="EMBL/GenBank/DDBJ databases">
        <authorList>
            <person name="Kim H.-S."/>
            <person name="Proctor R.H."/>
            <person name="Brown D.W."/>
        </authorList>
    </citation>
    <scope>NUCLEOTIDE SEQUENCE</scope>
    <source>
        <strain evidence="3">NRRL 20472</strain>
    </source>
</reference>
<dbReference type="Pfam" id="PF00026">
    <property type="entry name" value="Asp"/>
    <property type="match status" value="1"/>
</dbReference>
<keyword evidence="4" id="KW-1185">Reference proteome</keyword>
<organism evidence="3 4">
    <name type="scientific">Fusarium sarcochroum</name>
    <dbReference type="NCBI Taxonomy" id="1208366"/>
    <lineage>
        <taxon>Eukaryota</taxon>
        <taxon>Fungi</taxon>
        <taxon>Dikarya</taxon>
        <taxon>Ascomycota</taxon>
        <taxon>Pezizomycotina</taxon>
        <taxon>Sordariomycetes</taxon>
        <taxon>Hypocreomycetidae</taxon>
        <taxon>Hypocreales</taxon>
        <taxon>Nectriaceae</taxon>
        <taxon>Fusarium</taxon>
        <taxon>Fusarium lateritium species complex</taxon>
    </lineage>
</organism>